<dbReference type="EMBL" id="JADNRY010000001">
    <property type="protein sequence ID" value="KAF9078660.1"/>
    <property type="molecule type" value="Genomic_DNA"/>
</dbReference>
<keyword evidence="2" id="KW-1185">Reference proteome</keyword>
<organism evidence="1 2">
    <name type="scientific">Rhodocollybia butyracea</name>
    <dbReference type="NCBI Taxonomy" id="206335"/>
    <lineage>
        <taxon>Eukaryota</taxon>
        <taxon>Fungi</taxon>
        <taxon>Dikarya</taxon>
        <taxon>Basidiomycota</taxon>
        <taxon>Agaricomycotina</taxon>
        <taxon>Agaricomycetes</taxon>
        <taxon>Agaricomycetidae</taxon>
        <taxon>Agaricales</taxon>
        <taxon>Marasmiineae</taxon>
        <taxon>Omphalotaceae</taxon>
        <taxon>Rhodocollybia</taxon>
    </lineage>
</organism>
<evidence type="ECO:0000313" key="1">
    <source>
        <dbReference type="EMBL" id="KAF9078660.1"/>
    </source>
</evidence>
<accession>A0A9P5UFU0</accession>
<evidence type="ECO:0000313" key="2">
    <source>
        <dbReference type="Proteomes" id="UP000772434"/>
    </source>
</evidence>
<gene>
    <name evidence="1" type="ORF">BDP27DRAFT_1460234</name>
</gene>
<dbReference type="OrthoDB" id="3039379at2759"/>
<dbReference type="Proteomes" id="UP000772434">
    <property type="component" value="Unassembled WGS sequence"/>
</dbReference>
<protein>
    <submittedName>
        <fullName evidence="1">Uncharacterized protein</fullName>
    </submittedName>
</protein>
<reference evidence="1" key="1">
    <citation type="submission" date="2020-11" db="EMBL/GenBank/DDBJ databases">
        <authorList>
            <consortium name="DOE Joint Genome Institute"/>
            <person name="Ahrendt S."/>
            <person name="Riley R."/>
            <person name="Andreopoulos W."/>
            <person name="Labutti K."/>
            <person name="Pangilinan J."/>
            <person name="Ruiz-Duenas F.J."/>
            <person name="Barrasa J.M."/>
            <person name="Sanchez-Garcia M."/>
            <person name="Camarero S."/>
            <person name="Miyauchi S."/>
            <person name="Serrano A."/>
            <person name="Linde D."/>
            <person name="Babiker R."/>
            <person name="Drula E."/>
            <person name="Ayuso-Fernandez I."/>
            <person name="Pacheco R."/>
            <person name="Padilla G."/>
            <person name="Ferreira P."/>
            <person name="Barriuso J."/>
            <person name="Kellner H."/>
            <person name="Castanera R."/>
            <person name="Alfaro M."/>
            <person name="Ramirez L."/>
            <person name="Pisabarro A.G."/>
            <person name="Kuo A."/>
            <person name="Tritt A."/>
            <person name="Lipzen A."/>
            <person name="He G."/>
            <person name="Yan M."/>
            <person name="Ng V."/>
            <person name="Cullen D."/>
            <person name="Martin F."/>
            <person name="Rosso M.-N."/>
            <person name="Henrissat B."/>
            <person name="Hibbett D."/>
            <person name="Martinez A.T."/>
            <person name="Grigoriev I.V."/>
        </authorList>
    </citation>
    <scope>NUCLEOTIDE SEQUENCE</scope>
    <source>
        <strain evidence="1">AH 40177</strain>
    </source>
</reference>
<dbReference type="AlphaFoldDB" id="A0A9P5UFU0"/>
<name>A0A9P5UFU0_9AGAR</name>
<comment type="caution">
    <text evidence="1">The sequence shown here is derived from an EMBL/GenBank/DDBJ whole genome shotgun (WGS) entry which is preliminary data.</text>
</comment>
<proteinExistence type="predicted"/>
<sequence>MDDANLLKDSVLSSIECAARSAKSSDHIVILIFSRGDSDKEHLGRVECGAEGTETLWLTREEVEGKQKLIKHWALFAASAREQESQDFALPAPGSHAMNQQLNSMAILNNYDWQSGFEEENDDSTIIVDFSQLDAMIDHWMTSTRPGFLTTSARQSLLRNIQQYRKGRTSSPRNRTLFRFFKARAAADHLAQELADAASMLQWLLISWAQSGKDAEVLHKIIRDANPWSSDRDIHYNHFSASK</sequence>